<keyword evidence="4" id="KW-0378">Hydrolase</keyword>
<dbReference type="GO" id="GO:0004252">
    <property type="term" value="F:serine-type endopeptidase activity"/>
    <property type="evidence" value="ECO:0007669"/>
    <property type="project" value="InterPro"/>
</dbReference>
<dbReference type="Pfam" id="PF01694">
    <property type="entry name" value="Rhomboid"/>
    <property type="match status" value="1"/>
</dbReference>
<dbReference type="EMBL" id="CP010802">
    <property type="protein sequence ID" value="ALC17731.1"/>
    <property type="molecule type" value="Genomic_DNA"/>
</dbReference>
<dbReference type="KEGG" id="des:DSOUD_3005"/>
<dbReference type="PANTHER" id="PTHR43731:SF14">
    <property type="entry name" value="PRESENILIN-ASSOCIATED RHOMBOID-LIKE PROTEIN, MITOCHONDRIAL"/>
    <property type="match status" value="1"/>
</dbReference>
<dbReference type="OrthoDB" id="9813074at2"/>
<keyword evidence="3 8" id="KW-0812">Transmembrane</keyword>
<feature type="transmembrane region" description="Helical" evidence="8">
    <location>
        <begin position="179"/>
        <end position="205"/>
    </location>
</feature>
<comment type="subcellular location">
    <subcellularLocation>
        <location evidence="1">Membrane</location>
        <topology evidence="1">Multi-pass membrane protein</topology>
    </subcellularLocation>
</comment>
<dbReference type="RefSeq" id="WP_053551723.1">
    <property type="nucleotide sequence ID" value="NZ_CP010802.1"/>
</dbReference>
<dbReference type="Gene3D" id="1.20.1540.10">
    <property type="entry name" value="Rhomboid-like"/>
    <property type="match status" value="1"/>
</dbReference>
<feature type="transmembrane region" description="Helical" evidence="8">
    <location>
        <begin position="154"/>
        <end position="172"/>
    </location>
</feature>
<feature type="region of interest" description="Disordered" evidence="7">
    <location>
        <begin position="248"/>
        <end position="270"/>
    </location>
</feature>
<evidence type="ECO:0000256" key="6">
    <source>
        <dbReference type="ARBA" id="ARBA00023136"/>
    </source>
</evidence>
<feature type="transmembrane region" description="Helical" evidence="8">
    <location>
        <begin position="126"/>
        <end position="148"/>
    </location>
</feature>
<dbReference type="PANTHER" id="PTHR43731">
    <property type="entry name" value="RHOMBOID PROTEASE"/>
    <property type="match status" value="1"/>
</dbReference>
<evidence type="ECO:0000313" key="11">
    <source>
        <dbReference type="Proteomes" id="UP000057158"/>
    </source>
</evidence>
<name>A0A0M5IZJ6_9BACT</name>
<dbReference type="PATRIC" id="fig|1603606.3.peg.3238"/>
<gene>
    <name evidence="10" type="ORF">DSOUD_3005</name>
</gene>
<organism evidence="10 11">
    <name type="scientific">Desulfuromonas soudanensis</name>
    <dbReference type="NCBI Taxonomy" id="1603606"/>
    <lineage>
        <taxon>Bacteria</taxon>
        <taxon>Pseudomonadati</taxon>
        <taxon>Thermodesulfobacteriota</taxon>
        <taxon>Desulfuromonadia</taxon>
        <taxon>Desulfuromonadales</taxon>
        <taxon>Desulfuromonadaceae</taxon>
        <taxon>Desulfuromonas</taxon>
    </lineage>
</organism>
<feature type="transmembrane region" description="Helical" evidence="8">
    <location>
        <begin position="220"/>
        <end position="240"/>
    </location>
</feature>
<evidence type="ECO:0000313" key="10">
    <source>
        <dbReference type="EMBL" id="ALC17731.1"/>
    </source>
</evidence>
<keyword evidence="11" id="KW-1185">Reference proteome</keyword>
<feature type="transmembrane region" description="Helical" evidence="8">
    <location>
        <begin position="89"/>
        <end position="114"/>
    </location>
</feature>
<keyword evidence="5 8" id="KW-1133">Transmembrane helix</keyword>
<evidence type="ECO:0000256" key="8">
    <source>
        <dbReference type="SAM" id="Phobius"/>
    </source>
</evidence>
<feature type="domain" description="Peptidase S54 rhomboid" evidence="9">
    <location>
        <begin position="89"/>
        <end position="239"/>
    </location>
</feature>
<evidence type="ECO:0000256" key="3">
    <source>
        <dbReference type="ARBA" id="ARBA00022692"/>
    </source>
</evidence>
<evidence type="ECO:0000256" key="7">
    <source>
        <dbReference type="SAM" id="MobiDB-lite"/>
    </source>
</evidence>
<dbReference type="InterPro" id="IPR035952">
    <property type="entry name" value="Rhomboid-like_sf"/>
</dbReference>
<evidence type="ECO:0000256" key="4">
    <source>
        <dbReference type="ARBA" id="ARBA00022801"/>
    </source>
</evidence>
<reference evidence="10 11" key="1">
    <citation type="submission" date="2015-07" db="EMBL/GenBank/DDBJ databases">
        <title>Isolation and Genomic Characterization of a Novel Halophilic Metal-Reducing Deltaproteobacterium from the Deep Subsurface.</title>
        <authorList>
            <person name="Badalamenti J.P."/>
            <person name="Summers Z.M."/>
            <person name="Gralnick J.A."/>
            <person name="Bond D.R."/>
        </authorList>
    </citation>
    <scope>NUCLEOTIDE SEQUENCE [LARGE SCALE GENOMIC DNA]</scope>
    <source>
        <strain evidence="10 11">WTL</strain>
    </source>
</reference>
<dbReference type="SUPFAM" id="SSF144091">
    <property type="entry name" value="Rhomboid-like"/>
    <property type="match status" value="1"/>
</dbReference>
<protein>
    <submittedName>
        <fullName evidence="10">Membrane associated serine protease, rhomboid family</fullName>
    </submittedName>
</protein>
<evidence type="ECO:0000256" key="1">
    <source>
        <dbReference type="ARBA" id="ARBA00004141"/>
    </source>
</evidence>
<evidence type="ECO:0000256" key="2">
    <source>
        <dbReference type="ARBA" id="ARBA00009045"/>
    </source>
</evidence>
<dbReference type="Gene3D" id="1.25.40.10">
    <property type="entry name" value="Tetratricopeptide repeat domain"/>
    <property type="match status" value="1"/>
</dbReference>
<proteinExistence type="inferred from homology"/>
<dbReference type="GO" id="GO:0016020">
    <property type="term" value="C:membrane"/>
    <property type="evidence" value="ECO:0007669"/>
    <property type="project" value="UniProtKB-SubCell"/>
</dbReference>
<dbReference type="GO" id="GO:0006508">
    <property type="term" value="P:proteolysis"/>
    <property type="evidence" value="ECO:0007669"/>
    <property type="project" value="UniProtKB-KW"/>
</dbReference>
<dbReference type="Proteomes" id="UP000057158">
    <property type="component" value="Chromosome"/>
</dbReference>
<keyword evidence="6 8" id="KW-0472">Membrane</keyword>
<dbReference type="InterPro" id="IPR011990">
    <property type="entry name" value="TPR-like_helical_dom_sf"/>
</dbReference>
<dbReference type="InterPro" id="IPR050925">
    <property type="entry name" value="Rhomboid_protease_S54"/>
</dbReference>
<keyword evidence="10" id="KW-0645">Protease</keyword>
<dbReference type="AlphaFoldDB" id="A0A0M5IZJ6"/>
<sequence length="390" mass="42461">MFLPVGDIPNPRGTPYLNYLLIGANVAVFLLVTLPLTVARPDLTDPLLVDYLRALGARGAIPLQSILDQVSAYDLFVFRYGFRPAEPSVLTLFTAMFLHGSWLHLAGNMLFLWIFGDNVEYRIGRFGYLLAYLGAGVAATLFFALFAWDSPIPLVGASGAISGILGLYFLWFPRNQVKVFIFLFPFIMNIFLVPARWVLGIYLVLDNLIPFLVNGTTGSGVAHGAHIGGFFAGLALAWWVDRGAKRTKGGNPAGGGKTPTADGPPSASIARRVRSGDLPRGTADFLALESPEERREVDGADVLAIGDFLLRTGEPDRALAVYRRFIAERPAAPLLDRAYLGAGKALLHMPQGQTGAYQYFLGAVDVTDSPEVAGEARRHLRAMESRGHRR</sequence>
<dbReference type="InterPro" id="IPR022764">
    <property type="entry name" value="Peptidase_S54_rhomboid_dom"/>
</dbReference>
<accession>A0A0M5IZJ6</accession>
<comment type="similarity">
    <text evidence="2">Belongs to the peptidase S54 family.</text>
</comment>
<feature type="transmembrane region" description="Helical" evidence="8">
    <location>
        <begin position="16"/>
        <end position="38"/>
    </location>
</feature>
<evidence type="ECO:0000256" key="5">
    <source>
        <dbReference type="ARBA" id="ARBA00022989"/>
    </source>
</evidence>
<evidence type="ECO:0000259" key="9">
    <source>
        <dbReference type="Pfam" id="PF01694"/>
    </source>
</evidence>
<dbReference type="STRING" id="1603606.DSOUD_3005"/>